<evidence type="ECO:0000259" key="2">
    <source>
        <dbReference type="Pfam" id="PF00364"/>
    </source>
</evidence>
<dbReference type="AlphaFoldDB" id="A0A5B8MDM8"/>
<dbReference type="InterPro" id="IPR053217">
    <property type="entry name" value="ACC_Biotin_Carrier"/>
</dbReference>
<dbReference type="CDD" id="cd06850">
    <property type="entry name" value="biotinyl_domain"/>
    <property type="match status" value="1"/>
</dbReference>
<dbReference type="PANTHER" id="PTHR47597:SF1">
    <property type="entry name" value="IS A MEMBER OF THE PF|00364 BIOTIN-REQUIRING ENZYMES FAMILY-RELATED"/>
    <property type="match status" value="1"/>
</dbReference>
<reference evidence="3" key="2">
    <citation type="submission" date="2021-01" db="EMBL/GenBank/DDBJ databases">
        <authorList>
            <person name="Corre E."/>
            <person name="Pelletier E."/>
            <person name="Niang G."/>
            <person name="Scheremetjew M."/>
            <person name="Finn R."/>
            <person name="Kale V."/>
            <person name="Holt S."/>
            <person name="Cochrane G."/>
            <person name="Meng A."/>
            <person name="Brown T."/>
            <person name="Cohen L."/>
        </authorList>
    </citation>
    <scope>NUCLEOTIDE SEQUENCE</scope>
    <source>
        <strain evidence="3">CCMP1205</strain>
    </source>
</reference>
<feature type="domain" description="Lipoyl-binding" evidence="2">
    <location>
        <begin position="196"/>
        <end position="251"/>
    </location>
</feature>
<gene>
    <name evidence="4" type="ORF">A3770_02p10510</name>
    <name evidence="3" type="ORF">CPRI1469_LOCUS8555</name>
</gene>
<dbReference type="InterPro" id="IPR000089">
    <property type="entry name" value="Biotin_lipoyl"/>
</dbReference>
<name>A0A5B8MDM8_9CHLO</name>
<dbReference type="Pfam" id="PF00364">
    <property type="entry name" value="Biotin_lipoyl"/>
    <property type="match status" value="1"/>
</dbReference>
<dbReference type="SUPFAM" id="SSF51230">
    <property type="entry name" value="Single hybrid motif"/>
    <property type="match status" value="1"/>
</dbReference>
<evidence type="ECO:0000313" key="4">
    <source>
        <dbReference type="EMBL" id="QDZ18533.1"/>
    </source>
</evidence>
<proteinExistence type="predicted"/>
<feature type="compositionally biased region" description="Polar residues" evidence="1">
    <location>
        <begin position="22"/>
        <end position="33"/>
    </location>
</feature>
<evidence type="ECO:0000256" key="1">
    <source>
        <dbReference type="SAM" id="MobiDB-lite"/>
    </source>
</evidence>
<dbReference type="EMBL" id="HBHL01013005">
    <property type="protein sequence ID" value="CAD9719689.1"/>
    <property type="molecule type" value="Transcribed_RNA"/>
</dbReference>
<feature type="compositionally biased region" description="Low complexity" evidence="1">
    <location>
        <begin position="1"/>
        <end position="16"/>
    </location>
</feature>
<reference evidence="4 5" key="1">
    <citation type="submission" date="2018-07" db="EMBL/GenBank/DDBJ databases">
        <title>The complete nuclear genome of the prasinophyte Chloropicon primus (CCMP1205).</title>
        <authorList>
            <person name="Pombert J.-F."/>
            <person name="Otis C."/>
            <person name="Turmel M."/>
            <person name="Lemieux C."/>
        </authorList>
    </citation>
    <scope>NUCLEOTIDE SEQUENCE [LARGE SCALE GENOMIC DNA]</scope>
    <source>
        <strain evidence="4 5">CCMP1205</strain>
    </source>
</reference>
<feature type="region of interest" description="Disordered" evidence="1">
    <location>
        <begin position="1"/>
        <end position="70"/>
    </location>
</feature>
<dbReference type="PANTHER" id="PTHR47597">
    <property type="entry name" value="IS A MEMBER OF THE PF|00364 BIOTIN-REQUIRING ENZYMES FAMILY-RELATED"/>
    <property type="match status" value="1"/>
</dbReference>
<keyword evidence="5" id="KW-1185">Reference proteome</keyword>
<evidence type="ECO:0000313" key="3">
    <source>
        <dbReference type="EMBL" id="CAD9719689.1"/>
    </source>
</evidence>
<dbReference type="EMBL" id="CP031035">
    <property type="protein sequence ID" value="QDZ18533.1"/>
    <property type="molecule type" value="Genomic_DNA"/>
</dbReference>
<dbReference type="Proteomes" id="UP000316726">
    <property type="component" value="Chromosome 2"/>
</dbReference>
<sequence length="267" mass="28308">MRVRAVRGGQRGAASVSAALGGTSTRSARNFGNGNAYVAGRQRQGGRPRALAPGAKVKSAQPTEDRKDDFEEYSATELIGQQDQEEEPRVRVNVDVGKVKNFILKMVNSTDIAEIDLQVGDMELYIMRKIDSEPAPAAPAAAPTPVATAATPEPAAPVAMASLEEASVDETTVYLTSETVGTFRRGRYAKGKKIGNKAMVEEGGTVKKGQTIAFVEQMGTYTPVLANQAGEIASFELEDGDPVGYGQALVSLHPFFGGHIIGESKHV</sequence>
<protein>
    <recommendedName>
        <fullName evidence="2">Lipoyl-binding domain-containing protein</fullName>
    </recommendedName>
</protein>
<dbReference type="Gene3D" id="2.40.50.100">
    <property type="match status" value="1"/>
</dbReference>
<dbReference type="OrthoDB" id="529457at2759"/>
<dbReference type="InterPro" id="IPR011053">
    <property type="entry name" value="Single_hybrid_motif"/>
</dbReference>
<accession>A0A5B8MDM8</accession>
<organism evidence="4 5">
    <name type="scientific">Chloropicon primus</name>
    <dbReference type="NCBI Taxonomy" id="1764295"/>
    <lineage>
        <taxon>Eukaryota</taxon>
        <taxon>Viridiplantae</taxon>
        <taxon>Chlorophyta</taxon>
        <taxon>Chloropicophyceae</taxon>
        <taxon>Chloropicales</taxon>
        <taxon>Chloropicaceae</taxon>
        <taxon>Chloropicon</taxon>
    </lineage>
</organism>
<evidence type="ECO:0000313" key="5">
    <source>
        <dbReference type="Proteomes" id="UP000316726"/>
    </source>
</evidence>